<keyword evidence="5 9" id="KW-0560">Oxidoreductase</keyword>
<dbReference type="InterPro" id="IPR026877">
    <property type="entry name" value="DXPR_C"/>
</dbReference>
<evidence type="ECO:0000313" key="13">
    <source>
        <dbReference type="EMBL" id="AIQ91712.1"/>
    </source>
</evidence>
<evidence type="ECO:0000256" key="2">
    <source>
        <dbReference type="ARBA" id="ARBA00006825"/>
    </source>
</evidence>
<feature type="binding site" evidence="9">
    <location>
        <position position="148"/>
    </location>
    <ligand>
        <name>Mn(2+)</name>
        <dbReference type="ChEBI" id="CHEBI:29035"/>
    </ligand>
</feature>
<feature type="binding site" evidence="9">
    <location>
        <position position="219"/>
    </location>
    <ligand>
        <name>1-deoxy-D-xylulose 5-phosphate</name>
        <dbReference type="ChEBI" id="CHEBI:57792"/>
    </ligand>
</feature>
<feature type="binding site" evidence="9">
    <location>
        <position position="14"/>
    </location>
    <ligand>
        <name>NADPH</name>
        <dbReference type="ChEBI" id="CHEBI:57783"/>
    </ligand>
</feature>
<evidence type="ECO:0000256" key="5">
    <source>
        <dbReference type="ARBA" id="ARBA00023002"/>
    </source>
</evidence>
<feature type="binding site" evidence="9">
    <location>
        <position position="38"/>
    </location>
    <ligand>
        <name>NADPH</name>
        <dbReference type="ChEBI" id="CHEBI:57783"/>
    </ligand>
</feature>
<feature type="binding site" evidence="9">
    <location>
        <position position="12"/>
    </location>
    <ligand>
        <name>NADPH</name>
        <dbReference type="ChEBI" id="CHEBI:57783"/>
    </ligand>
</feature>
<evidence type="ECO:0000256" key="9">
    <source>
        <dbReference type="HAMAP-Rule" id="MF_00183"/>
    </source>
</evidence>
<evidence type="ECO:0000259" key="12">
    <source>
        <dbReference type="Pfam" id="PF13288"/>
    </source>
</evidence>
<dbReference type="InterPro" id="IPR013512">
    <property type="entry name" value="DXP_reductoisomerase_N"/>
</dbReference>
<feature type="domain" description="DXP reductoisomerase C-terminal" evidence="12">
    <location>
        <begin position="259"/>
        <end position="378"/>
    </location>
</feature>
<dbReference type="UniPathway" id="UPA00056">
    <property type="reaction ID" value="UER00092"/>
</dbReference>
<feature type="binding site" evidence="9">
    <location>
        <position position="150"/>
    </location>
    <ligand>
        <name>1-deoxy-D-xylulose 5-phosphate</name>
        <dbReference type="ChEBI" id="CHEBI:57792"/>
    </ligand>
</feature>
<dbReference type="InterPro" id="IPR036169">
    <property type="entry name" value="DXPR_C_sf"/>
</dbReference>
<dbReference type="InterPro" id="IPR036291">
    <property type="entry name" value="NAD(P)-bd_dom_sf"/>
</dbReference>
<feature type="binding site" evidence="9">
    <location>
        <position position="122"/>
    </location>
    <ligand>
        <name>NADPH</name>
        <dbReference type="ChEBI" id="CHEBI:57783"/>
    </ligand>
</feature>
<dbReference type="PANTHER" id="PTHR30525:SF0">
    <property type="entry name" value="1-DEOXY-D-XYLULOSE 5-PHOSPHATE REDUCTOISOMERASE, CHLOROPLASTIC"/>
    <property type="match status" value="1"/>
</dbReference>
<feature type="binding site" evidence="9">
    <location>
        <position position="174"/>
    </location>
    <ligand>
        <name>1-deoxy-D-xylulose 5-phosphate</name>
        <dbReference type="ChEBI" id="CHEBI:57792"/>
    </ligand>
</feature>
<feature type="binding site" evidence="9">
    <location>
        <position position="149"/>
    </location>
    <ligand>
        <name>1-deoxy-D-xylulose 5-phosphate</name>
        <dbReference type="ChEBI" id="CHEBI:57792"/>
    </ligand>
</feature>
<dbReference type="InterPro" id="IPR013644">
    <property type="entry name" value="DXP_reductoisomerase_C"/>
</dbReference>
<keyword evidence="4 9" id="KW-0521">NADP</keyword>
<feature type="binding site" evidence="9">
    <location>
        <position position="123"/>
    </location>
    <ligand>
        <name>1-deoxy-D-xylulose 5-phosphate</name>
        <dbReference type="ChEBI" id="CHEBI:57792"/>
    </ligand>
</feature>
<dbReference type="Pfam" id="PF08436">
    <property type="entry name" value="DXP_redisom_C"/>
    <property type="match status" value="1"/>
</dbReference>
<feature type="binding site" evidence="9">
    <location>
        <position position="203"/>
    </location>
    <ligand>
        <name>NADPH</name>
        <dbReference type="ChEBI" id="CHEBI:57783"/>
    </ligand>
</feature>
<feature type="binding site" evidence="9">
    <location>
        <position position="219"/>
    </location>
    <ligand>
        <name>Mn(2+)</name>
        <dbReference type="ChEBI" id="CHEBI:29035"/>
    </ligand>
</feature>
<keyword evidence="9" id="KW-0460">Magnesium</keyword>
<reference evidence="13 14" key="1">
    <citation type="journal article" date="2014" name="PLoS ONE">
        <title>Genome Information of Methylobacterium oryzae, a Plant-Probiotic Methylotroph in the Phyllosphere.</title>
        <authorList>
            <person name="Kwak M.J."/>
            <person name="Jeong H."/>
            <person name="Madhaiyan M."/>
            <person name="Lee Y."/>
            <person name="Sa T.M."/>
            <person name="Oh T.K."/>
            <person name="Kim J.F."/>
        </authorList>
    </citation>
    <scope>NUCLEOTIDE SEQUENCE [LARGE SCALE GENOMIC DNA]</scope>
    <source>
        <strain evidence="13 14">CBMB20</strain>
    </source>
</reference>
<feature type="domain" description="1-deoxy-D-xylulose 5-phosphate reductoisomerase C-terminal" evidence="11">
    <location>
        <begin position="144"/>
        <end position="227"/>
    </location>
</feature>
<accession>A0A089NWD9</accession>
<proteinExistence type="inferred from homology"/>
<feature type="binding site" evidence="9">
    <location>
        <position position="37"/>
    </location>
    <ligand>
        <name>NADPH</name>
        <dbReference type="ChEBI" id="CHEBI:57783"/>
    </ligand>
</feature>
<feature type="binding site" evidence="9">
    <location>
        <position position="216"/>
    </location>
    <ligand>
        <name>1-deoxy-D-xylulose 5-phosphate</name>
        <dbReference type="ChEBI" id="CHEBI:57792"/>
    </ligand>
</feature>
<dbReference type="Gene3D" id="3.40.50.720">
    <property type="entry name" value="NAD(P)-binding Rossmann-like Domain"/>
    <property type="match status" value="1"/>
</dbReference>
<dbReference type="Pfam" id="PF13288">
    <property type="entry name" value="DXPR_C"/>
    <property type="match status" value="1"/>
</dbReference>
<dbReference type="HOGENOM" id="CLU_035714_4_0_5"/>
<evidence type="ECO:0000256" key="8">
    <source>
        <dbReference type="ARBA" id="ARBA00048543"/>
    </source>
</evidence>
<dbReference type="EMBL" id="CP003811">
    <property type="protein sequence ID" value="AIQ91712.1"/>
    <property type="molecule type" value="Genomic_DNA"/>
</dbReference>
<dbReference type="PANTHER" id="PTHR30525">
    <property type="entry name" value="1-DEOXY-D-XYLULOSE 5-PHOSPHATE REDUCTOISOMERASE"/>
    <property type="match status" value="1"/>
</dbReference>
<dbReference type="GO" id="GO:0051484">
    <property type="term" value="P:isopentenyl diphosphate biosynthetic process, methylerythritol 4-phosphate pathway involved in terpenoid biosynthetic process"/>
    <property type="evidence" value="ECO:0007669"/>
    <property type="project" value="TreeGrafter"/>
</dbReference>
<comment type="caution">
    <text evidence="9">Lacks conserved residue(s) required for the propagation of feature annotation.</text>
</comment>
<comment type="function">
    <text evidence="9">Catalyzes the NADPH-dependent rearrangement and reduction of 1-deoxy-D-xylulose-5-phosphate (DXP) to 2-C-methyl-D-erythritol 4-phosphate (MEP).</text>
</comment>
<dbReference type="STRING" id="693986.MOC_3957"/>
<dbReference type="AlphaFoldDB" id="A0A089NWD9"/>
<keyword evidence="7 9" id="KW-0414">Isoprene biosynthesis</keyword>
<dbReference type="RefSeq" id="WP_043351207.1">
    <property type="nucleotide sequence ID" value="NZ_CP003811.1"/>
</dbReference>
<dbReference type="SUPFAM" id="SSF51735">
    <property type="entry name" value="NAD(P)-binding Rossmann-fold domains"/>
    <property type="match status" value="1"/>
</dbReference>
<comment type="pathway">
    <text evidence="1 9">Isoprenoid biosynthesis; isopentenyl diphosphate biosynthesis via DXP pathway; isopentenyl diphosphate from 1-deoxy-D-xylulose 5-phosphate: step 1/6.</text>
</comment>
<comment type="cofactor">
    <cofactor evidence="9">
        <name>Mg(2+)</name>
        <dbReference type="ChEBI" id="CHEBI:18420"/>
    </cofactor>
    <cofactor evidence="9">
        <name>Mn(2+)</name>
        <dbReference type="ChEBI" id="CHEBI:29035"/>
    </cofactor>
</comment>
<evidence type="ECO:0000256" key="3">
    <source>
        <dbReference type="ARBA" id="ARBA00022723"/>
    </source>
</evidence>
<evidence type="ECO:0000313" key="14">
    <source>
        <dbReference type="Proteomes" id="UP000029492"/>
    </source>
</evidence>
<feature type="binding site" evidence="9">
    <location>
        <position position="124"/>
    </location>
    <ligand>
        <name>NADPH</name>
        <dbReference type="ChEBI" id="CHEBI:57783"/>
    </ligand>
</feature>
<feature type="binding site" evidence="9">
    <location>
        <position position="13"/>
    </location>
    <ligand>
        <name>NADPH</name>
        <dbReference type="ChEBI" id="CHEBI:57783"/>
    </ligand>
</feature>
<dbReference type="Pfam" id="PF02670">
    <property type="entry name" value="DXP_reductoisom"/>
    <property type="match status" value="1"/>
</dbReference>
<evidence type="ECO:0000256" key="1">
    <source>
        <dbReference type="ARBA" id="ARBA00005094"/>
    </source>
</evidence>
<keyword evidence="14" id="KW-1185">Reference proteome</keyword>
<feature type="binding site" evidence="9">
    <location>
        <position position="210"/>
    </location>
    <ligand>
        <name>1-deoxy-D-xylulose 5-phosphate</name>
        <dbReference type="ChEBI" id="CHEBI:57792"/>
    </ligand>
</feature>
<dbReference type="NCBIfam" id="TIGR00243">
    <property type="entry name" value="Dxr"/>
    <property type="match status" value="1"/>
</dbReference>
<organism evidence="13 14">
    <name type="scientific">Methylobacterium oryzae CBMB20</name>
    <dbReference type="NCBI Taxonomy" id="693986"/>
    <lineage>
        <taxon>Bacteria</taxon>
        <taxon>Pseudomonadati</taxon>
        <taxon>Pseudomonadota</taxon>
        <taxon>Alphaproteobacteria</taxon>
        <taxon>Hyphomicrobiales</taxon>
        <taxon>Methylobacteriaceae</taxon>
        <taxon>Methylobacterium</taxon>
    </lineage>
</organism>
<dbReference type="GO" id="GO:0016853">
    <property type="term" value="F:isomerase activity"/>
    <property type="evidence" value="ECO:0007669"/>
    <property type="project" value="UniProtKB-KW"/>
</dbReference>
<dbReference type="KEGG" id="mor:MOC_3957"/>
<keyword evidence="6 9" id="KW-0464">Manganese</keyword>
<evidence type="ECO:0000256" key="6">
    <source>
        <dbReference type="ARBA" id="ARBA00023211"/>
    </source>
</evidence>
<dbReference type="InterPro" id="IPR003821">
    <property type="entry name" value="DXP_reductoisomerase"/>
</dbReference>
<dbReference type="HAMAP" id="MF_00183">
    <property type="entry name" value="DXP_reductoisom"/>
    <property type="match status" value="1"/>
</dbReference>
<dbReference type="GO" id="GO:0030145">
    <property type="term" value="F:manganese ion binding"/>
    <property type="evidence" value="ECO:0007669"/>
    <property type="project" value="TreeGrafter"/>
</dbReference>
<evidence type="ECO:0000259" key="11">
    <source>
        <dbReference type="Pfam" id="PF08436"/>
    </source>
</evidence>
<feature type="binding site" evidence="9">
    <location>
        <position position="150"/>
    </location>
    <ligand>
        <name>Mn(2+)</name>
        <dbReference type="ChEBI" id="CHEBI:29035"/>
    </ligand>
</feature>
<keyword evidence="3 9" id="KW-0479">Metal-binding</keyword>
<evidence type="ECO:0000259" key="10">
    <source>
        <dbReference type="Pfam" id="PF02670"/>
    </source>
</evidence>
<dbReference type="GO" id="GO:0030604">
    <property type="term" value="F:1-deoxy-D-xylulose-5-phosphate reductoisomerase activity"/>
    <property type="evidence" value="ECO:0007669"/>
    <property type="project" value="UniProtKB-UniRule"/>
</dbReference>
<dbReference type="Gene3D" id="1.10.1740.10">
    <property type="match status" value="1"/>
</dbReference>
<feature type="binding site" evidence="9">
    <location>
        <position position="215"/>
    </location>
    <ligand>
        <name>1-deoxy-D-xylulose 5-phosphate</name>
        <dbReference type="ChEBI" id="CHEBI:57792"/>
    </ligand>
</feature>
<evidence type="ECO:0000256" key="7">
    <source>
        <dbReference type="ARBA" id="ARBA00023229"/>
    </source>
</evidence>
<dbReference type="FunFam" id="3.40.50.720:FF:000045">
    <property type="entry name" value="1-deoxy-D-xylulose 5-phosphate reductoisomerase"/>
    <property type="match status" value="1"/>
</dbReference>
<gene>
    <name evidence="9 13" type="primary">dxr</name>
    <name evidence="13" type="ORF">MOC_3957</name>
</gene>
<name>A0A089NWD9_9HYPH</name>
<comment type="catalytic activity">
    <reaction evidence="8">
        <text>2-C-methyl-D-erythritol 4-phosphate + NADP(+) = 1-deoxy-D-xylulose 5-phosphate + NADPH + H(+)</text>
        <dbReference type="Rhea" id="RHEA:13717"/>
        <dbReference type="ChEBI" id="CHEBI:15378"/>
        <dbReference type="ChEBI" id="CHEBI:57783"/>
        <dbReference type="ChEBI" id="CHEBI:57792"/>
        <dbReference type="ChEBI" id="CHEBI:58262"/>
        <dbReference type="ChEBI" id="CHEBI:58349"/>
        <dbReference type="EC" id="1.1.1.267"/>
    </reaction>
    <physiologicalReaction direction="right-to-left" evidence="8">
        <dbReference type="Rhea" id="RHEA:13719"/>
    </physiologicalReaction>
</comment>
<comment type="similarity">
    <text evidence="2 9">Belongs to the DXR family.</text>
</comment>
<feature type="binding site" evidence="9">
    <location>
        <position position="11"/>
    </location>
    <ligand>
        <name>NADPH</name>
        <dbReference type="ChEBI" id="CHEBI:57783"/>
    </ligand>
</feature>
<dbReference type="SUPFAM" id="SSF69055">
    <property type="entry name" value="1-deoxy-D-xylulose-5-phosphate reductoisomerase, C-terminal domain"/>
    <property type="match status" value="1"/>
</dbReference>
<dbReference type="Proteomes" id="UP000029492">
    <property type="component" value="Chromosome"/>
</dbReference>
<dbReference type="GeneID" id="96603558"/>
<dbReference type="SUPFAM" id="SSF55347">
    <property type="entry name" value="Glyceraldehyde-3-phosphate dehydrogenase-like, C-terminal domain"/>
    <property type="match status" value="1"/>
</dbReference>
<protein>
    <recommendedName>
        <fullName evidence="9">1-deoxy-D-xylulose 5-phosphate reductoisomerase</fullName>
        <shortName evidence="9">DXP reductoisomerase</shortName>
        <ecNumber evidence="9">1.1.1.267</ecNumber>
    </recommendedName>
    <alternativeName>
        <fullName evidence="9">1-deoxyxylulose-5-phosphate reductoisomerase</fullName>
    </alternativeName>
    <alternativeName>
        <fullName evidence="9">2-C-methyl-D-erythritol 4-phosphate synthase</fullName>
    </alternativeName>
</protein>
<dbReference type="PIRSF" id="PIRSF006205">
    <property type="entry name" value="Dxp_reductismrs"/>
    <property type="match status" value="1"/>
</dbReference>
<dbReference type="eggNOG" id="COG0743">
    <property type="taxonomic scope" value="Bacteria"/>
</dbReference>
<sequence>MTQVVTVFGATGSIGRSTADLLAQHADRFRAGALVGGKDPVALAKVARELNASFAALADESAGPALAEALSGSGIPSGAGEAAVMEAAARDADIVVAAVSGAAGLKSTHAALRLGRKVALANKESLVCAGDAFMRDAARYGATILPMDSEHDALSQALAGRPLADVRTMMITASGGPFRTWTRERIAAASAAEAAAHPTWSMGMKINIDSASLMNKGLELIEAHHLFGIEPERLDVVVHPQSVIHGLVYWLDGAVTAELALPDMRVPISHCLGLGDRLTIERGRPLDLVTLGSLTFEAADEARFPCLRIARAALAAGGAAPTVMNAANEIAVAAFIAGRIGFYGISDLVERACTHFAGSYRTAPADVDEALAIDAHVRIWSAEALPELRAAG</sequence>
<dbReference type="GO" id="GO:0070402">
    <property type="term" value="F:NADPH binding"/>
    <property type="evidence" value="ECO:0007669"/>
    <property type="project" value="InterPro"/>
</dbReference>
<feature type="binding site" evidence="9">
    <location>
        <position position="197"/>
    </location>
    <ligand>
        <name>1-deoxy-D-xylulose 5-phosphate</name>
        <dbReference type="ChEBI" id="CHEBI:57792"/>
    </ligand>
</feature>
<feature type="domain" description="1-deoxy-D-xylulose 5-phosphate reductoisomerase N-terminal" evidence="10">
    <location>
        <begin position="5"/>
        <end position="130"/>
    </location>
</feature>
<evidence type="ECO:0000256" key="4">
    <source>
        <dbReference type="ARBA" id="ARBA00022857"/>
    </source>
</evidence>
<dbReference type="EC" id="1.1.1.267" evidence="9"/>